<dbReference type="SUPFAM" id="SSF55785">
    <property type="entry name" value="PYP-like sensor domain (PAS domain)"/>
    <property type="match status" value="1"/>
</dbReference>
<keyword evidence="18" id="KW-1185">Reference proteome</keyword>
<evidence type="ECO:0000256" key="14">
    <source>
        <dbReference type="ARBA" id="ARBA00039401"/>
    </source>
</evidence>
<dbReference type="InterPro" id="IPR029151">
    <property type="entry name" value="Sensor-like_sf"/>
</dbReference>
<evidence type="ECO:0000259" key="15">
    <source>
        <dbReference type="PROSITE" id="PS50109"/>
    </source>
</evidence>
<evidence type="ECO:0000259" key="16">
    <source>
        <dbReference type="PROSITE" id="PS50112"/>
    </source>
</evidence>
<keyword evidence="11" id="KW-1133">Transmembrane helix</keyword>
<organism evidence="17 18">
    <name type="scientific">Pseudonocardia acidicola</name>
    <dbReference type="NCBI Taxonomy" id="2724939"/>
    <lineage>
        <taxon>Bacteria</taxon>
        <taxon>Bacillati</taxon>
        <taxon>Actinomycetota</taxon>
        <taxon>Actinomycetes</taxon>
        <taxon>Pseudonocardiales</taxon>
        <taxon>Pseudonocardiaceae</taxon>
        <taxon>Pseudonocardia</taxon>
    </lineage>
</organism>
<keyword evidence="4" id="KW-1003">Cell membrane</keyword>
<keyword evidence="13" id="KW-0472">Membrane</keyword>
<dbReference type="InterPro" id="IPR050351">
    <property type="entry name" value="BphY/WalK/GraS-like"/>
</dbReference>
<evidence type="ECO:0000256" key="1">
    <source>
        <dbReference type="ARBA" id="ARBA00000085"/>
    </source>
</evidence>
<dbReference type="Gene3D" id="3.30.565.10">
    <property type="entry name" value="Histidine kinase-like ATPase, C-terminal domain"/>
    <property type="match status" value="1"/>
</dbReference>
<evidence type="ECO:0000256" key="6">
    <source>
        <dbReference type="ARBA" id="ARBA00022679"/>
    </source>
</evidence>
<keyword evidence="6" id="KW-0808">Transferase</keyword>
<dbReference type="EC" id="2.7.13.3" evidence="3"/>
<dbReference type="InterPro" id="IPR003594">
    <property type="entry name" value="HATPase_dom"/>
</dbReference>
<dbReference type="InterPro" id="IPR004358">
    <property type="entry name" value="Sig_transdc_His_kin-like_C"/>
</dbReference>
<dbReference type="Pfam" id="PF02518">
    <property type="entry name" value="HATPase_c"/>
    <property type="match status" value="1"/>
</dbReference>
<dbReference type="InterPro" id="IPR005467">
    <property type="entry name" value="His_kinase_dom"/>
</dbReference>
<dbReference type="PROSITE" id="PS50112">
    <property type="entry name" value="PAS"/>
    <property type="match status" value="1"/>
</dbReference>
<dbReference type="InterPro" id="IPR013767">
    <property type="entry name" value="PAS_fold"/>
</dbReference>
<evidence type="ECO:0000313" key="18">
    <source>
        <dbReference type="Proteomes" id="UP000820669"/>
    </source>
</evidence>
<comment type="caution">
    <text evidence="17">The sequence shown here is derived from an EMBL/GenBank/DDBJ whole genome shotgun (WGS) entry which is preliminary data.</text>
</comment>
<dbReference type="Pfam" id="PF17203">
    <property type="entry name" value="sCache_3_2"/>
    <property type="match status" value="1"/>
</dbReference>
<keyword evidence="8" id="KW-0547">Nucleotide-binding</keyword>
<dbReference type="RefSeq" id="WP_169379420.1">
    <property type="nucleotide sequence ID" value="NZ_JAAXLA010000002.1"/>
</dbReference>
<feature type="domain" description="PAS" evidence="16">
    <location>
        <begin position="210"/>
        <end position="248"/>
    </location>
</feature>
<gene>
    <name evidence="17" type="ORF">HF526_01755</name>
</gene>
<feature type="domain" description="Histidine kinase" evidence="15">
    <location>
        <begin position="334"/>
        <end position="527"/>
    </location>
</feature>
<keyword evidence="12" id="KW-0902">Two-component regulatory system</keyword>
<evidence type="ECO:0000256" key="5">
    <source>
        <dbReference type="ARBA" id="ARBA00022553"/>
    </source>
</evidence>
<accession>A0ABX1S632</accession>
<dbReference type="InterPro" id="IPR035965">
    <property type="entry name" value="PAS-like_dom_sf"/>
</dbReference>
<dbReference type="PRINTS" id="PR00344">
    <property type="entry name" value="BCTRLSENSOR"/>
</dbReference>
<evidence type="ECO:0000256" key="11">
    <source>
        <dbReference type="ARBA" id="ARBA00022989"/>
    </source>
</evidence>
<proteinExistence type="predicted"/>
<dbReference type="EMBL" id="JAAXLA010000002">
    <property type="protein sequence ID" value="NMH96057.1"/>
    <property type="molecule type" value="Genomic_DNA"/>
</dbReference>
<evidence type="ECO:0000256" key="9">
    <source>
        <dbReference type="ARBA" id="ARBA00022777"/>
    </source>
</evidence>
<dbReference type="Gene3D" id="3.30.450.20">
    <property type="entry name" value="PAS domain"/>
    <property type="match status" value="2"/>
</dbReference>
<keyword evidence="7" id="KW-0812">Transmembrane</keyword>
<evidence type="ECO:0000256" key="3">
    <source>
        <dbReference type="ARBA" id="ARBA00012438"/>
    </source>
</evidence>
<evidence type="ECO:0000256" key="8">
    <source>
        <dbReference type="ARBA" id="ARBA00022741"/>
    </source>
</evidence>
<dbReference type="CDD" id="cd00130">
    <property type="entry name" value="PAS"/>
    <property type="match status" value="1"/>
</dbReference>
<comment type="catalytic activity">
    <reaction evidence="1">
        <text>ATP + protein L-histidine = ADP + protein N-phospho-L-histidine.</text>
        <dbReference type="EC" id="2.7.13.3"/>
    </reaction>
</comment>
<evidence type="ECO:0000256" key="2">
    <source>
        <dbReference type="ARBA" id="ARBA00004651"/>
    </source>
</evidence>
<evidence type="ECO:0000256" key="10">
    <source>
        <dbReference type="ARBA" id="ARBA00022840"/>
    </source>
</evidence>
<evidence type="ECO:0000256" key="13">
    <source>
        <dbReference type="ARBA" id="ARBA00023136"/>
    </source>
</evidence>
<dbReference type="Proteomes" id="UP000820669">
    <property type="component" value="Unassembled WGS sequence"/>
</dbReference>
<dbReference type="Pfam" id="PF00989">
    <property type="entry name" value="PAS"/>
    <property type="match status" value="1"/>
</dbReference>
<dbReference type="InterPro" id="IPR036890">
    <property type="entry name" value="HATPase_C_sf"/>
</dbReference>
<protein>
    <recommendedName>
        <fullName evidence="14">Sensor-like histidine kinase SenX3</fullName>
        <ecNumber evidence="3">2.7.13.3</ecNumber>
    </recommendedName>
</protein>
<dbReference type="GO" id="GO:0016301">
    <property type="term" value="F:kinase activity"/>
    <property type="evidence" value="ECO:0007669"/>
    <property type="project" value="UniProtKB-KW"/>
</dbReference>
<dbReference type="PROSITE" id="PS50109">
    <property type="entry name" value="HIS_KIN"/>
    <property type="match status" value="1"/>
</dbReference>
<name>A0ABX1S632_9PSEU</name>
<evidence type="ECO:0000256" key="4">
    <source>
        <dbReference type="ARBA" id="ARBA00022475"/>
    </source>
</evidence>
<dbReference type="SUPFAM" id="SSF55874">
    <property type="entry name" value="ATPase domain of HSP90 chaperone/DNA topoisomerase II/histidine kinase"/>
    <property type="match status" value="1"/>
</dbReference>
<evidence type="ECO:0000256" key="12">
    <source>
        <dbReference type="ARBA" id="ARBA00023012"/>
    </source>
</evidence>
<dbReference type="PANTHER" id="PTHR42878">
    <property type="entry name" value="TWO-COMPONENT HISTIDINE KINASE"/>
    <property type="match status" value="1"/>
</dbReference>
<evidence type="ECO:0000256" key="7">
    <source>
        <dbReference type="ARBA" id="ARBA00022692"/>
    </source>
</evidence>
<comment type="subcellular location">
    <subcellularLocation>
        <location evidence="2">Cell membrane</location>
        <topology evidence="2">Multi-pass membrane protein</topology>
    </subcellularLocation>
</comment>
<dbReference type="SUPFAM" id="SSF103190">
    <property type="entry name" value="Sensory domain-like"/>
    <property type="match status" value="1"/>
</dbReference>
<keyword evidence="9 17" id="KW-0418">Kinase</keyword>
<evidence type="ECO:0000313" key="17">
    <source>
        <dbReference type="EMBL" id="NMH96057.1"/>
    </source>
</evidence>
<dbReference type="SMART" id="SM00091">
    <property type="entry name" value="PAS"/>
    <property type="match status" value="1"/>
</dbReference>
<dbReference type="InterPro" id="IPR033463">
    <property type="entry name" value="sCache_3"/>
</dbReference>
<keyword evidence="5" id="KW-0597">Phosphoprotein</keyword>
<dbReference type="InterPro" id="IPR000014">
    <property type="entry name" value="PAS"/>
</dbReference>
<reference evidence="17 18" key="1">
    <citation type="submission" date="2020-04" db="EMBL/GenBank/DDBJ databases">
        <authorList>
            <person name="Klaysubun C."/>
            <person name="Duangmal K."/>
            <person name="Lipun K."/>
        </authorList>
    </citation>
    <scope>NUCLEOTIDE SEQUENCE [LARGE SCALE GENOMIC DNA]</scope>
    <source>
        <strain evidence="17 18">K10HN5</strain>
    </source>
</reference>
<dbReference type="PANTHER" id="PTHR42878:SF7">
    <property type="entry name" value="SENSOR HISTIDINE KINASE GLRK"/>
    <property type="match status" value="1"/>
</dbReference>
<dbReference type="SMART" id="SM00387">
    <property type="entry name" value="HATPase_c"/>
    <property type="match status" value="1"/>
</dbReference>
<keyword evidence="10" id="KW-0067">ATP-binding</keyword>
<sequence>MPRRRGSRLVRQLLVLQIVTVLVTVGGVAALGVYGAQQAARNGAGALTLATAQAMAANPDVAAALQSHDPSAVLQPLAQRVQLNTGTAFVVIMSPDGIRYSHADPARIGEHYLGTIAPAAAGGTVTEGYVGTLGPSVRSVVPVLADGRVVGLVSVGQLEARISDQVLHQLPAILGTAAAAIALGDVLAWLLARRVRRQTLGLEPEQIAAAYAHHDAVLHAVREGLLVVDADGRVVVVNAEARRLLGLEGDVPVEGRTLSGLGVDPGLQAVVREPAEVRDALALAGERVLLVSRTAAGRAAGAGTRVVTLRDRTELADVVRQRDDARGRAQAMAGQAHEFANRMQTVLTLVQLGSTDDALRAGSAAVRRARGPAEELIEAVGNPVLAAVLADKAWAASERGVELRVVDEGTEPDGPWDPDDLVTLLGNLVDNALDAVTSTRDRGEVVVRLADGPELVIEVRDTGPGIPADAMDDVFAYGWSTKPAAPDRPRGIGLALVSRVARRLGGSVSVAAADPGTVFTVRLPRPVTAASPGAVTNGTFDQ</sequence>